<sequence>MSTRKRHWLMKSEPEDFSIDDLARVGTEPWTGVRNYQARNFMRDGMRIGDGVLFYHSNTDVPGIYGIAEVASTAYPDPSQFKKSSKYFDEKATQETPRWFLVDVRFARKLDAPVPLSLIREHASELGEEFALIRKGARLSVLPVTAAQWKLLLSLETKS</sequence>
<organism evidence="2 3">
    <name type="scientific">Luteimonas deserti</name>
    <dbReference type="NCBI Taxonomy" id="2752306"/>
    <lineage>
        <taxon>Bacteria</taxon>
        <taxon>Pseudomonadati</taxon>
        <taxon>Pseudomonadota</taxon>
        <taxon>Gammaproteobacteria</taxon>
        <taxon>Lysobacterales</taxon>
        <taxon>Lysobacteraceae</taxon>
        <taxon>Luteimonas</taxon>
    </lineage>
</organism>
<accession>A0A7Z0QSS6</accession>
<dbReference type="InterPro" id="IPR047197">
    <property type="entry name" value="THYN1-like_EVE"/>
</dbReference>
<dbReference type="InterPro" id="IPR002740">
    <property type="entry name" value="EVE_domain"/>
</dbReference>
<dbReference type="EMBL" id="JACCJZ010000016">
    <property type="protein sequence ID" value="NYZ62808.1"/>
    <property type="molecule type" value="Genomic_DNA"/>
</dbReference>
<evidence type="ECO:0000313" key="2">
    <source>
        <dbReference type="EMBL" id="NYZ62808.1"/>
    </source>
</evidence>
<dbReference type="Gene3D" id="3.10.590.10">
    <property type="entry name" value="ph1033 like domains"/>
    <property type="match status" value="1"/>
</dbReference>
<gene>
    <name evidence="2" type="ORF">H0E82_08530</name>
</gene>
<dbReference type="Pfam" id="PF01878">
    <property type="entry name" value="EVE"/>
    <property type="match status" value="1"/>
</dbReference>
<dbReference type="InterPro" id="IPR015947">
    <property type="entry name" value="PUA-like_sf"/>
</dbReference>
<comment type="caution">
    <text evidence="2">The sequence shown here is derived from an EMBL/GenBank/DDBJ whole genome shotgun (WGS) entry which is preliminary data.</text>
</comment>
<keyword evidence="3" id="KW-1185">Reference proteome</keyword>
<reference evidence="2 3" key="1">
    <citation type="submission" date="2020-07" db="EMBL/GenBank/DDBJ databases">
        <title>isolation of Luteimonas sp. SJ-16.</title>
        <authorList>
            <person name="Huang X.-X."/>
            <person name="Xu L."/>
            <person name="Sun J.-Q."/>
        </authorList>
    </citation>
    <scope>NUCLEOTIDE SEQUENCE [LARGE SCALE GENOMIC DNA]</scope>
    <source>
        <strain evidence="2 3">SJ-16</strain>
    </source>
</reference>
<dbReference type="InterPro" id="IPR052181">
    <property type="entry name" value="5hmC_binding"/>
</dbReference>
<dbReference type="CDD" id="cd21133">
    <property type="entry name" value="EVE"/>
    <property type="match status" value="1"/>
</dbReference>
<protein>
    <submittedName>
        <fullName evidence="2">EVE domain-containing protein</fullName>
    </submittedName>
</protein>
<dbReference type="AlphaFoldDB" id="A0A7Z0QSS6"/>
<dbReference type="SUPFAM" id="SSF88697">
    <property type="entry name" value="PUA domain-like"/>
    <property type="match status" value="1"/>
</dbReference>
<dbReference type="RefSeq" id="WP_180545038.1">
    <property type="nucleotide sequence ID" value="NZ_JACCJZ010000016.1"/>
</dbReference>
<dbReference type="PANTHER" id="PTHR14087:SF7">
    <property type="entry name" value="THYMOCYTE NUCLEAR PROTEIN 1"/>
    <property type="match status" value="1"/>
</dbReference>
<proteinExistence type="predicted"/>
<feature type="domain" description="EVE" evidence="1">
    <location>
        <begin position="6"/>
        <end position="154"/>
    </location>
</feature>
<dbReference type="Proteomes" id="UP000589896">
    <property type="component" value="Unassembled WGS sequence"/>
</dbReference>
<dbReference type="PANTHER" id="PTHR14087">
    <property type="entry name" value="THYMOCYTE NUCLEAR PROTEIN 1"/>
    <property type="match status" value="1"/>
</dbReference>
<evidence type="ECO:0000259" key="1">
    <source>
        <dbReference type="Pfam" id="PF01878"/>
    </source>
</evidence>
<name>A0A7Z0QSS6_9GAMM</name>
<evidence type="ECO:0000313" key="3">
    <source>
        <dbReference type="Proteomes" id="UP000589896"/>
    </source>
</evidence>